<evidence type="ECO:0000256" key="5">
    <source>
        <dbReference type="ARBA" id="ARBA00022737"/>
    </source>
</evidence>
<dbReference type="RefSeq" id="XP_012889389.1">
    <property type="nucleotide sequence ID" value="XM_013033935.1"/>
</dbReference>
<comment type="similarity">
    <text evidence="2">Belongs to the immunoglobulin superfamily. ICAM family.</text>
</comment>
<accession>A0A1S3GMB4</accession>
<keyword evidence="3 13" id="KW-0812">Transmembrane</keyword>
<reference evidence="17" key="1">
    <citation type="submission" date="2025-08" db="UniProtKB">
        <authorList>
            <consortium name="RefSeq"/>
        </authorList>
    </citation>
    <scope>IDENTIFICATION</scope>
    <source>
        <tissue evidence="17">Kidney</tissue>
    </source>
</reference>
<dbReference type="Pfam" id="PF03921">
    <property type="entry name" value="ICAM_N"/>
    <property type="match status" value="1"/>
</dbReference>
<dbReference type="OrthoDB" id="10012075at2759"/>
<keyword evidence="5" id="KW-0677">Repeat</keyword>
<keyword evidence="7 13" id="KW-1133">Transmembrane helix</keyword>
<keyword evidence="9" id="KW-1015">Disulfide bond</keyword>
<feature type="chain" id="PRO_5010182568" evidence="14">
    <location>
        <begin position="21"/>
        <end position="511"/>
    </location>
</feature>
<dbReference type="InterPro" id="IPR036179">
    <property type="entry name" value="Ig-like_dom_sf"/>
</dbReference>
<evidence type="ECO:0000256" key="11">
    <source>
        <dbReference type="ARBA" id="ARBA00023319"/>
    </source>
</evidence>
<evidence type="ECO:0000256" key="10">
    <source>
        <dbReference type="ARBA" id="ARBA00023180"/>
    </source>
</evidence>
<keyword evidence="10" id="KW-0325">Glycoprotein</keyword>
<dbReference type="STRING" id="10020.ENSDORP00000005774"/>
<feature type="compositionally biased region" description="Low complexity" evidence="12">
    <location>
        <begin position="337"/>
        <end position="347"/>
    </location>
</feature>
<organism evidence="16 17">
    <name type="scientific">Dipodomys ordii</name>
    <name type="common">Ord's kangaroo rat</name>
    <dbReference type="NCBI Taxonomy" id="10020"/>
    <lineage>
        <taxon>Eukaryota</taxon>
        <taxon>Metazoa</taxon>
        <taxon>Chordata</taxon>
        <taxon>Craniata</taxon>
        <taxon>Vertebrata</taxon>
        <taxon>Euteleostomi</taxon>
        <taxon>Mammalia</taxon>
        <taxon>Eutheria</taxon>
        <taxon>Euarchontoglires</taxon>
        <taxon>Glires</taxon>
        <taxon>Rodentia</taxon>
        <taxon>Castorimorpha</taxon>
        <taxon>Heteromyidae</taxon>
        <taxon>Dipodomyinae</taxon>
        <taxon>Dipodomys</taxon>
    </lineage>
</organism>
<dbReference type="PANTHER" id="PTHR13771">
    <property type="entry name" value="INTERCELLULAR ADHESION MOLECULE"/>
    <property type="match status" value="1"/>
</dbReference>
<comment type="subcellular location">
    <subcellularLocation>
        <location evidence="1">Membrane</location>
        <topology evidence="1">Single-pass type I membrane protein</topology>
    </subcellularLocation>
</comment>
<evidence type="ECO:0000256" key="4">
    <source>
        <dbReference type="ARBA" id="ARBA00022729"/>
    </source>
</evidence>
<evidence type="ECO:0000256" key="1">
    <source>
        <dbReference type="ARBA" id="ARBA00004479"/>
    </source>
</evidence>
<dbReference type="PANTHER" id="PTHR13771:SF8">
    <property type="entry name" value="INTERCELLULAR ADHESION MOLECULE 4"/>
    <property type="match status" value="1"/>
</dbReference>
<sequence>MRPTFLWLPFLLAAVYPGEGGSHRDPQHAQGYGVSPSAASGPFWVRLTPKLAEVPPGASVWLNCSHSCPLPATSSLRTRLRRGPALEGPGWVRYQLLEVRAWSSSAVCLVTCAGHTRQATARINAYKRPRSVILEPPVLEGRRYTLRCHVTHVFPVGFLVVSLRRGGRLIYSESLERFQGPDLANVTLTHVVPARPHDFWQRWTCHARLNLDGLVIQSNSAPVTLLLLAQSRTSTALASTSIVVVVGIFLGVGVVSLCKYLAMQPRAETEGCSRPAEQEERCSAISKTLMGQWDDCRRSGPTSNVDPGGSRAPAGWISPRPWSPAHARLPPAPHPSLPAASAAAPSLETKLPTFKPIPERNSASPTLHPPRRAAPSASPARRSRSLASALPPRRRRCQGLRQGCAQRYSASGLPWAWGSSAAQGALQHPVPRPEGREAPLSPPLRVGAAPRGADWHFPYSRSAETPSQLSGFRTEAVFETLRLGALAAGSRGSEAAFHALYLGWGGVLLSP</sequence>
<evidence type="ECO:0000256" key="14">
    <source>
        <dbReference type="SAM" id="SignalP"/>
    </source>
</evidence>
<evidence type="ECO:0000256" key="3">
    <source>
        <dbReference type="ARBA" id="ARBA00022692"/>
    </source>
</evidence>
<dbReference type="Proteomes" id="UP000081671">
    <property type="component" value="Unplaced"/>
</dbReference>
<keyword evidence="11" id="KW-0393">Immunoglobulin domain</keyword>
<evidence type="ECO:0000256" key="8">
    <source>
        <dbReference type="ARBA" id="ARBA00023136"/>
    </source>
</evidence>
<dbReference type="InParanoid" id="A0A1S3GMB4"/>
<dbReference type="AlphaFoldDB" id="A0A1S3GMB4"/>
<keyword evidence="16" id="KW-1185">Reference proteome</keyword>
<evidence type="ECO:0000259" key="15">
    <source>
        <dbReference type="Pfam" id="PF03921"/>
    </source>
</evidence>
<feature type="domain" description="Intercellular adhesion molecule N-terminal" evidence="15">
    <location>
        <begin position="43"/>
        <end position="130"/>
    </location>
</feature>
<dbReference type="SUPFAM" id="SSF48726">
    <property type="entry name" value="Immunoglobulin"/>
    <property type="match status" value="2"/>
</dbReference>
<evidence type="ECO:0000256" key="7">
    <source>
        <dbReference type="ARBA" id="ARBA00022989"/>
    </source>
</evidence>
<dbReference type="KEGG" id="dord:105999049"/>
<feature type="region of interest" description="Disordered" evidence="12">
    <location>
        <begin position="293"/>
        <end position="398"/>
    </location>
</feature>
<dbReference type="FunCoup" id="A0A1S3GMB4">
    <property type="interactions" value="44"/>
</dbReference>
<feature type="compositionally biased region" description="Low complexity" evidence="12">
    <location>
        <begin position="373"/>
        <end position="391"/>
    </location>
</feature>
<protein>
    <submittedName>
        <fullName evidence="17">Intercellular adhesion molecule 4</fullName>
    </submittedName>
</protein>
<keyword evidence="4 14" id="KW-0732">Signal</keyword>
<evidence type="ECO:0000313" key="17">
    <source>
        <dbReference type="RefSeq" id="XP_012889389.1"/>
    </source>
</evidence>
<dbReference type="InterPro" id="IPR003987">
    <property type="entry name" value="ICAM_VCAM_N"/>
</dbReference>
<proteinExistence type="inferred from homology"/>
<dbReference type="GO" id="GO:0005886">
    <property type="term" value="C:plasma membrane"/>
    <property type="evidence" value="ECO:0007669"/>
    <property type="project" value="TreeGrafter"/>
</dbReference>
<keyword evidence="8 13" id="KW-0472">Membrane</keyword>
<dbReference type="GO" id="GO:0005178">
    <property type="term" value="F:integrin binding"/>
    <property type="evidence" value="ECO:0007669"/>
    <property type="project" value="InterPro"/>
</dbReference>
<feature type="signal peptide" evidence="14">
    <location>
        <begin position="1"/>
        <end position="20"/>
    </location>
</feature>
<evidence type="ECO:0000256" key="2">
    <source>
        <dbReference type="ARBA" id="ARBA00005925"/>
    </source>
</evidence>
<gene>
    <name evidence="17" type="primary">Icam4</name>
</gene>
<dbReference type="GO" id="GO:0098609">
    <property type="term" value="P:cell-cell adhesion"/>
    <property type="evidence" value="ECO:0007669"/>
    <property type="project" value="InterPro"/>
</dbReference>
<dbReference type="FunFam" id="2.60.40.10:FF:000194">
    <property type="entry name" value="Intercellular adhesion molecule 1"/>
    <property type="match status" value="1"/>
</dbReference>
<dbReference type="InterPro" id="IPR047012">
    <property type="entry name" value="ICAM_VCAM"/>
</dbReference>
<dbReference type="GeneID" id="105999049"/>
<dbReference type="Gene3D" id="2.60.40.10">
    <property type="entry name" value="Immunoglobulins"/>
    <property type="match status" value="2"/>
</dbReference>
<keyword evidence="6" id="KW-0130">Cell adhesion</keyword>
<evidence type="ECO:0000256" key="12">
    <source>
        <dbReference type="SAM" id="MobiDB-lite"/>
    </source>
</evidence>
<dbReference type="PRINTS" id="PR01472">
    <property type="entry name" value="ICAMVCAM1"/>
</dbReference>
<evidence type="ECO:0000313" key="16">
    <source>
        <dbReference type="Proteomes" id="UP000081671"/>
    </source>
</evidence>
<evidence type="ECO:0000256" key="13">
    <source>
        <dbReference type="SAM" id="Phobius"/>
    </source>
</evidence>
<feature type="transmembrane region" description="Helical" evidence="13">
    <location>
        <begin position="236"/>
        <end position="258"/>
    </location>
</feature>
<feature type="region of interest" description="Disordered" evidence="12">
    <location>
        <begin position="424"/>
        <end position="447"/>
    </location>
</feature>
<name>A0A1S3GMB4_DIPOR</name>
<evidence type="ECO:0000256" key="9">
    <source>
        <dbReference type="ARBA" id="ARBA00023157"/>
    </source>
</evidence>
<dbReference type="InterPro" id="IPR013768">
    <property type="entry name" value="ICAM_N"/>
</dbReference>
<evidence type="ECO:0000256" key="6">
    <source>
        <dbReference type="ARBA" id="ARBA00022889"/>
    </source>
</evidence>
<dbReference type="InterPro" id="IPR013783">
    <property type="entry name" value="Ig-like_fold"/>
</dbReference>
<dbReference type="CTD" id="3386"/>